<dbReference type="Pfam" id="PF00300">
    <property type="entry name" value="His_Phos_1"/>
    <property type="match status" value="1"/>
</dbReference>
<organism evidence="2 3">
    <name type="scientific">Deinococcus peraridilitoris (strain DSM 19664 / LMG 22246 / CIP 109416 / KR-200)</name>
    <dbReference type="NCBI Taxonomy" id="937777"/>
    <lineage>
        <taxon>Bacteria</taxon>
        <taxon>Thermotogati</taxon>
        <taxon>Deinococcota</taxon>
        <taxon>Deinococci</taxon>
        <taxon>Deinococcales</taxon>
        <taxon>Deinococcaceae</taxon>
        <taxon>Deinococcus</taxon>
    </lineage>
</organism>
<proteinExistence type="predicted"/>
<dbReference type="CDD" id="cd07040">
    <property type="entry name" value="HP"/>
    <property type="match status" value="1"/>
</dbReference>
<evidence type="ECO:0000313" key="2">
    <source>
        <dbReference type="EMBL" id="AFZ67221.1"/>
    </source>
</evidence>
<dbReference type="RefSeq" id="WP_015235528.1">
    <property type="nucleotide sequence ID" value="NC_019793.1"/>
</dbReference>
<dbReference type="KEGG" id="dpd:Deipe_1695"/>
<dbReference type="Proteomes" id="UP000010467">
    <property type="component" value="Chromosome"/>
</dbReference>
<dbReference type="AlphaFoldDB" id="L0A059"/>
<dbReference type="InterPro" id="IPR013078">
    <property type="entry name" value="His_Pase_superF_clade-1"/>
</dbReference>
<dbReference type="EMBL" id="CP003382">
    <property type="protein sequence ID" value="AFZ67221.1"/>
    <property type="molecule type" value="Genomic_DNA"/>
</dbReference>
<protein>
    <submittedName>
        <fullName evidence="2">Phosphohistidine phosphatase SixA</fullName>
    </submittedName>
</protein>
<dbReference type="PATRIC" id="fig|937777.3.peg.1695"/>
<feature type="signal peptide" evidence="1">
    <location>
        <begin position="1"/>
        <end position="25"/>
    </location>
</feature>
<keyword evidence="3" id="KW-1185">Reference proteome</keyword>
<gene>
    <name evidence="2" type="ordered locus">Deipe_1695</name>
</gene>
<sequence length="186" mass="20178">MTLKRRILTGWLIALGLGTPSIASAQNDWRVLTNGAVVLFRHALAPGTADPPGFRLNDCRTQRNLNAEGRAQARRIGEAFRARRVTVTRVLTSQWCRARETAMLAFPGVARDEAAFNSFFGDSEREAGQTSAARGVLSRWNGPGVLVVMTHQVNITALTGIVPASGEGVIVRFEDGRLKVLGRVTP</sequence>
<accession>L0A059</accession>
<dbReference type="STRING" id="937777.Deipe_1695"/>
<reference evidence="3" key="1">
    <citation type="submission" date="2012-03" db="EMBL/GenBank/DDBJ databases">
        <title>Complete sequence of chromosome of Deinococcus peraridilitoris DSM 19664.</title>
        <authorList>
            <person name="Lucas S."/>
            <person name="Copeland A."/>
            <person name="Lapidus A."/>
            <person name="Glavina del Rio T."/>
            <person name="Dalin E."/>
            <person name="Tice H."/>
            <person name="Bruce D."/>
            <person name="Goodwin L."/>
            <person name="Pitluck S."/>
            <person name="Peters L."/>
            <person name="Mikhailova N."/>
            <person name="Lu M."/>
            <person name="Kyrpides N."/>
            <person name="Mavromatis K."/>
            <person name="Ivanova N."/>
            <person name="Brettin T."/>
            <person name="Detter J.C."/>
            <person name="Han C."/>
            <person name="Larimer F."/>
            <person name="Land M."/>
            <person name="Hauser L."/>
            <person name="Markowitz V."/>
            <person name="Cheng J.-F."/>
            <person name="Hugenholtz P."/>
            <person name="Woyke T."/>
            <person name="Wu D."/>
            <person name="Pukall R."/>
            <person name="Steenblock K."/>
            <person name="Brambilla E."/>
            <person name="Klenk H.-P."/>
            <person name="Eisen J.A."/>
        </authorList>
    </citation>
    <scope>NUCLEOTIDE SEQUENCE [LARGE SCALE GENOMIC DNA]</scope>
    <source>
        <strain evidence="3">DSM 19664 / LMG 22246 / CIP 109416 / KR-200</strain>
    </source>
</reference>
<dbReference type="Gene3D" id="3.40.50.1240">
    <property type="entry name" value="Phosphoglycerate mutase-like"/>
    <property type="match status" value="1"/>
</dbReference>
<dbReference type="OrthoDB" id="2237472at2"/>
<dbReference type="InterPro" id="IPR029033">
    <property type="entry name" value="His_PPase_superfam"/>
</dbReference>
<dbReference type="SUPFAM" id="SSF53254">
    <property type="entry name" value="Phosphoglycerate mutase-like"/>
    <property type="match status" value="1"/>
</dbReference>
<dbReference type="SMART" id="SM00855">
    <property type="entry name" value="PGAM"/>
    <property type="match status" value="1"/>
</dbReference>
<feature type="chain" id="PRO_5003939049" evidence="1">
    <location>
        <begin position="26"/>
        <end position="186"/>
    </location>
</feature>
<dbReference type="eggNOG" id="COG2062">
    <property type="taxonomic scope" value="Bacteria"/>
</dbReference>
<keyword evidence="1" id="KW-0732">Signal</keyword>
<evidence type="ECO:0000313" key="3">
    <source>
        <dbReference type="Proteomes" id="UP000010467"/>
    </source>
</evidence>
<name>L0A059_DEIPD</name>
<evidence type="ECO:0000256" key="1">
    <source>
        <dbReference type="SAM" id="SignalP"/>
    </source>
</evidence>
<dbReference type="HOGENOM" id="CLU_076038_1_0_0"/>